<dbReference type="PANTHER" id="PTHR46082:SF11">
    <property type="entry name" value="AAA+ ATPASE DOMAIN-CONTAINING PROTEIN-RELATED"/>
    <property type="match status" value="1"/>
</dbReference>
<accession>A0ABR3CHT9</accession>
<sequence length="643" mass="71603">MEAPCPLKDHYTVGWIAALDNEVTAAIQMLDARHQRPSDFVQGLSDPNAYVWGRIGDHNVVITFLGAGAYGTTPAATTASYLLSAFPSIRIGLMVGIGGGIRRNGFDVRLGDVVISQPDGKSGGVYQYDLRKARSGNDSEAIGILNRPSEFLLKALNLLKAQHRANPSKVPEYLNLATEIMKEPPNRAPGYVHQGIENDRLFKSTFAHVSAVSTSESEPVEEDFDADDPDPEELSLTCPHCPSEKEVKRQPRPSGAIPQFHYGTIASGNTLIKDAEERNRVVKLVPGNCICFEMEAAGLMNNFPCLVIRGICDYADSHKNDRWQPYAALTAAAYAKEFLETVQGGEVQQQIPLAEQLEDIAERVNEIRDTTAATNATVLAAQLRKWLSPPDPSINYTAAIRERNKGAVGTGSWFLENPVFLQWKSTNNSILWLHGHAGCGKTVLASTVIEHLMSEADRVPNRIILYYYFTFNDTRTLSQSSLMRSLVNQLCHKDGRTMKDLQGLRSRTSGSQPSDDSLSEVFNSMTSHFKHTMIILDGLDEVERQNRPDVLRWIRNVVSGAVTSDIRIFVSSRDEHDIETRLGDLHLVVQLLPEMIQADVKEYVHKQIHDEESKLRRWRQRPDVQLEIEKTLTSKACGIKMAD</sequence>
<dbReference type="EMBL" id="JAJVCZ030000004">
    <property type="protein sequence ID" value="KAL0260203.1"/>
    <property type="molecule type" value="Genomic_DNA"/>
</dbReference>
<evidence type="ECO:0000256" key="1">
    <source>
        <dbReference type="ARBA" id="ARBA00022737"/>
    </source>
</evidence>
<feature type="compositionally biased region" description="Acidic residues" evidence="2">
    <location>
        <begin position="218"/>
        <end position="233"/>
    </location>
</feature>
<dbReference type="GeneID" id="92007972"/>
<evidence type="ECO:0000256" key="2">
    <source>
        <dbReference type="SAM" id="MobiDB-lite"/>
    </source>
</evidence>
<dbReference type="SUPFAM" id="SSF52540">
    <property type="entry name" value="P-loop containing nucleoside triphosphate hydrolases"/>
    <property type="match status" value="1"/>
</dbReference>
<protein>
    <recommendedName>
        <fullName evidence="3">NACHT domain-containing protein</fullName>
    </recommendedName>
</protein>
<evidence type="ECO:0000259" key="3">
    <source>
        <dbReference type="PROSITE" id="PS50837"/>
    </source>
</evidence>
<evidence type="ECO:0000313" key="4">
    <source>
        <dbReference type="EMBL" id="KAL0260203.1"/>
    </source>
</evidence>
<dbReference type="InterPro" id="IPR056884">
    <property type="entry name" value="NPHP3-like_N"/>
</dbReference>
<dbReference type="InterPro" id="IPR027417">
    <property type="entry name" value="P-loop_NTPase"/>
</dbReference>
<gene>
    <name evidence="4" type="ORF">SLS55_003887</name>
</gene>
<comment type="caution">
    <text evidence="4">The sequence shown here is derived from an EMBL/GenBank/DDBJ whole genome shotgun (WGS) entry which is preliminary data.</text>
</comment>
<dbReference type="InterPro" id="IPR035994">
    <property type="entry name" value="Nucleoside_phosphorylase_sf"/>
</dbReference>
<proteinExistence type="predicted"/>
<dbReference type="Pfam" id="PF24883">
    <property type="entry name" value="NPHP3_N"/>
    <property type="match status" value="1"/>
</dbReference>
<feature type="domain" description="NACHT" evidence="3">
    <location>
        <begin position="429"/>
        <end position="573"/>
    </location>
</feature>
<keyword evidence="1" id="KW-0677">Repeat</keyword>
<dbReference type="Gene3D" id="3.40.50.1580">
    <property type="entry name" value="Nucleoside phosphorylase domain"/>
    <property type="match status" value="1"/>
</dbReference>
<keyword evidence="5" id="KW-1185">Reference proteome</keyword>
<evidence type="ECO:0000313" key="5">
    <source>
        <dbReference type="Proteomes" id="UP001430584"/>
    </source>
</evidence>
<organism evidence="4 5">
    <name type="scientific">Diplodia seriata</name>
    <dbReference type="NCBI Taxonomy" id="420778"/>
    <lineage>
        <taxon>Eukaryota</taxon>
        <taxon>Fungi</taxon>
        <taxon>Dikarya</taxon>
        <taxon>Ascomycota</taxon>
        <taxon>Pezizomycotina</taxon>
        <taxon>Dothideomycetes</taxon>
        <taxon>Dothideomycetes incertae sedis</taxon>
        <taxon>Botryosphaeriales</taxon>
        <taxon>Botryosphaeriaceae</taxon>
        <taxon>Diplodia</taxon>
    </lineage>
</organism>
<feature type="region of interest" description="Disordered" evidence="2">
    <location>
        <begin position="212"/>
        <end position="233"/>
    </location>
</feature>
<dbReference type="InterPro" id="IPR053137">
    <property type="entry name" value="NLR-like"/>
</dbReference>
<reference evidence="4 5" key="1">
    <citation type="submission" date="2024-02" db="EMBL/GenBank/DDBJ databases">
        <title>De novo assembly and annotation of 12 fungi associated with fruit tree decline syndrome in Ontario, Canada.</title>
        <authorList>
            <person name="Sulman M."/>
            <person name="Ellouze W."/>
            <person name="Ilyukhin E."/>
        </authorList>
    </citation>
    <scope>NUCLEOTIDE SEQUENCE [LARGE SCALE GENOMIC DNA]</scope>
    <source>
        <strain evidence="4 5">FDS-637</strain>
    </source>
</reference>
<dbReference type="SUPFAM" id="SSF53167">
    <property type="entry name" value="Purine and uridine phosphorylases"/>
    <property type="match status" value="1"/>
</dbReference>
<dbReference type="Proteomes" id="UP001430584">
    <property type="component" value="Unassembled WGS sequence"/>
</dbReference>
<dbReference type="Gene3D" id="3.40.50.300">
    <property type="entry name" value="P-loop containing nucleotide triphosphate hydrolases"/>
    <property type="match status" value="1"/>
</dbReference>
<name>A0ABR3CHT9_9PEZI</name>
<dbReference type="PROSITE" id="PS50837">
    <property type="entry name" value="NACHT"/>
    <property type="match status" value="1"/>
</dbReference>
<dbReference type="PANTHER" id="PTHR46082">
    <property type="entry name" value="ATP/GTP-BINDING PROTEIN-RELATED"/>
    <property type="match status" value="1"/>
</dbReference>
<dbReference type="InterPro" id="IPR007111">
    <property type="entry name" value="NACHT_NTPase"/>
</dbReference>
<dbReference type="RefSeq" id="XP_066633232.1">
    <property type="nucleotide sequence ID" value="XM_066775351.1"/>
</dbReference>